<dbReference type="GO" id="GO:0095500">
    <property type="term" value="P:acetylcholine receptor signaling pathway"/>
    <property type="evidence" value="ECO:0007669"/>
    <property type="project" value="TreeGrafter"/>
</dbReference>
<sequence length="461" mass="50924">MAGGRGWCPHQAVRRSVSAPRPGAPRLSWSCSRGHQPTMRLLSVFTLLLLSLSSGLALQIQCYQCEETTLDCSTPPFIANCTVNVQDMCQKEVLVKADGKACSSCLPSYRSEDQTPELCQGGSGLRGHRRRERGSRRSGGGPVVKSVQRRLGITGISLPSCPLWKNPIFTAGGNPLNNIQMQAHDIQHIGQIVKNNIITPFTVLMEHFNLNKSLFLSYMQLQSNIKNVTPKGIKIGCHEHLDMNLKRLANKKGMISGIYKLLLTSTANTNLQSQKRWEEDLGITLTPVEWDRIWSNSTSISKCVRFRHTSHPVDSKRWIKHSRAYAGMVVRKWVPFDIVFVKSLWDVVGDTLAEILNIEILLTPATCLLGSPLNGITSTFARIHYRKSCASSGACLIASSGYQQFCTGKLNSVCITCCNTPLCNGPRQKKRPQLSAAVTLNAPQLHVFSLCILLLLPSTLC</sequence>
<evidence type="ECO:0000313" key="5">
    <source>
        <dbReference type="Proteomes" id="UP000518266"/>
    </source>
</evidence>
<evidence type="ECO:0000313" key="4">
    <source>
        <dbReference type="EMBL" id="KAF3842656.1"/>
    </source>
</evidence>
<comment type="caution">
    <text evidence="4">The sequence shown here is derived from an EMBL/GenBank/DDBJ whole genome shotgun (WGS) entry which is preliminary data.</text>
</comment>
<dbReference type="AlphaFoldDB" id="A0A7J5XZW2"/>
<evidence type="ECO:0000256" key="1">
    <source>
        <dbReference type="ARBA" id="ARBA00022729"/>
    </source>
</evidence>
<name>A0A7J5XZW2_DISMA</name>
<protein>
    <submittedName>
        <fullName evidence="4">Uncharacterized protein</fullName>
    </submittedName>
</protein>
<evidence type="ECO:0000256" key="3">
    <source>
        <dbReference type="SAM" id="MobiDB-lite"/>
    </source>
</evidence>
<feature type="compositionally biased region" description="Basic residues" evidence="3">
    <location>
        <begin position="126"/>
        <end position="136"/>
    </location>
</feature>
<dbReference type="EMBL" id="JAAKFY010000018">
    <property type="protein sequence ID" value="KAF3842656.1"/>
    <property type="molecule type" value="Genomic_DNA"/>
</dbReference>
<gene>
    <name evidence="4" type="ORF">F7725_001505</name>
</gene>
<dbReference type="Proteomes" id="UP000518266">
    <property type="component" value="Unassembled WGS sequence"/>
</dbReference>
<keyword evidence="2" id="KW-1015">Disulfide bond</keyword>
<evidence type="ECO:0000256" key="2">
    <source>
        <dbReference type="ARBA" id="ARBA00023157"/>
    </source>
</evidence>
<reference evidence="4 5" key="1">
    <citation type="submission" date="2020-03" db="EMBL/GenBank/DDBJ databases">
        <title>Dissostichus mawsoni Genome sequencing and assembly.</title>
        <authorList>
            <person name="Park H."/>
        </authorList>
    </citation>
    <scope>NUCLEOTIDE SEQUENCE [LARGE SCALE GENOMIC DNA]</scope>
    <source>
        <strain evidence="4">DM0001</strain>
        <tissue evidence="4">Muscle</tissue>
    </source>
</reference>
<proteinExistence type="predicted"/>
<dbReference type="OrthoDB" id="9924997at2759"/>
<dbReference type="GO" id="GO:0045202">
    <property type="term" value="C:synapse"/>
    <property type="evidence" value="ECO:0007669"/>
    <property type="project" value="GOC"/>
</dbReference>
<accession>A0A7J5XZW2</accession>
<dbReference type="PANTHER" id="PTHR10036:SF7">
    <property type="entry name" value="LY6_PLAUR DOMAIN-CONTAINING PROTEIN 1"/>
    <property type="match status" value="1"/>
</dbReference>
<keyword evidence="1" id="KW-0732">Signal</keyword>
<organism evidence="4 5">
    <name type="scientific">Dissostichus mawsoni</name>
    <name type="common">Antarctic cod</name>
    <dbReference type="NCBI Taxonomy" id="36200"/>
    <lineage>
        <taxon>Eukaryota</taxon>
        <taxon>Metazoa</taxon>
        <taxon>Chordata</taxon>
        <taxon>Craniata</taxon>
        <taxon>Vertebrata</taxon>
        <taxon>Euteleostomi</taxon>
        <taxon>Actinopterygii</taxon>
        <taxon>Neopterygii</taxon>
        <taxon>Teleostei</taxon>
        <taxon>Neoteleostei</taxon>
        <taxon>Acanthomorphata</taxon>
        <taxon>Eupercaria</taxon>
        <taxon>Perciformes</taxon>
        <taxon>Notothenioidei</taxon>
        <taxon>Nototheniidae</taxon>
        <taxon>Dissostichus</taxon>
    </lineage>
</organism>
<feature type="region of interest" description="Disordered" evidence="3">
    <location>
        <begin position="115"/>
        <end position="143"/>
    </location>
</feature>
<keyword evidence="5" id="KW-1185">Reference proteome</keyword>
<dbReference type="PANTHER" id="PTHR10036">
    <property type="entry name" value="CD59 GLYCOPROTEIN"/>
    <property type="match status" value="1"/>
</dbReference>
<dbReference type="GO" id="GO:0030550">
    <property type="term" value="F:acetylcholine receptor inhibitor activity"/>
    <property type="evidence" value="ECO:0007669"/>
    <property type="project" value="TreeGrafter"/>
</dbReference>